<proteinExistence type="predicted"/>
<dbReference type="EMBL" id="BAABRV010000002">
    <property type="protein sequence ID" value="GAA5532911.1"/>
    <property type="molecule type" value="Genomic_DNA"/>
</dbReference>
<protein>
    <submittedName>
        <fullName evidence="1">Uncharacterized protein</fullName>
    </submittedName>
</protein>
<gene>
    <name evidence="1" type="ORF">Dalu01_01302</name>
</gene>
<comment type="caution">
    <text evidence="1">The sequence shown here is derived from an EMBL/GenBank/DDBJ whole genome shotgun (WGS) entry which is preliminary data.</text>
</comment>
<evidence type="ECO:0000313" key="1">
    <source>
        <dbReference type="EMBL" id="GAA5532911.1"/>
    </source>
</evidence>
<name>A0ABP9XDB6_9DEIO</name>
<dbReference type="Proteomes" id="UP001404956">
    <property type="component" value="Unassembled WGS sequence"/>
</dbReference>
<organism evidence="1 2">
    <name type="scientific">Deinococcus aluminii</name>
    <dbReference type="NCBI Taxonomy" id="1656885"/>
    <lineage>
        <taxon>Bacteria</taxon>
        <taxon>Thermotogati</taxon>
        <taxon>Deinococcota</taxon>
        <taxon>Deinococci</taxon>
        <taxon>Deinococcales</taxon>
        <taxon>Deinococcaceae</taxon>
        <taxon>Deinococcus</taxon>
    </lineage>
</organism>
<accession>A0ABP9XDB6</accession>
<keyword evidence="2" id="KW-1185">Reference proteome</keyword>
<sequence>MRAQQTWVVEGRDGDQSIRMEVPTGWLGSYQTDAPASPGASQAKKSLYANRHPGWGAMRALWPGGAPLLVFDAETREADFLWNAGAAGTLYGCRVILREPNIIRATGTFQRSDSGRDQALGSCTVSLKGR</sequence>
<dbReference type="RefSeq" id="WP_345452414.1">
    <property type="nucleotide sequence ID" value="NZ_BAABRV010000002.1"/>
</dbReference>
<reference evidence="1 2" key="1">
    <citation type="submission" date="2024-02" db="EMBL/GenBank/DDBJ databases">
        <title>Deinococcus aluminii NBRC 112889.</title>
        <authorList>
            <person name="Ichikawa N."/>
            <person name="Katano-Makiyama Y."/>
            <person name="Hidaka K."/>
        </authorList>
    </citation>
    <scope>NUCLEOTIDE SEQUENCE [LARGE SCALE GENOMIC DNA]</scope>
    <source>
        <strain evidence="1 2">NBRC 112889</strain>
    </source>
</reference>
<evidence type="ECO:0000313" key="2">
    <source>
        <dbReference type="Proteomes" id="UP001404956"/>
    </source>
</evidence>